<dbReference type="InterPro" id="IPR036641">
    <property type="entry name" value="HPT_dom_sf"/>
</dbReference>
<dbReference type="Proteomes" id="UP001138997">
    <property type="component" value="Unassembled WGS sequence"/>
</dbReference>
<dbReference type="SUPFAM" id="SSF47226">
    <property type="entry name" value="Histidine-containing phosphotransfer domain, HPT domain"/>
    <property type="match status" value="1"/>
</dbReference>
<dbReference type="SUPFAM" id="SSF50341">
    <property type="entry name" value="CheW-like"/>
    <property type="match status" value="1"/>
</dbReference>
<dbReference type="SMART" id="SM00448">
    <property type="entry name" value="REC"/>
    <property type="match status" value="1"/>
</dbReference>
<comment type="catalytic activity">
    <reaction evidence="1">
        <text>ATP + protein L-histidine = ADP + protein N-phospho-L-histidine.</text>
        <dbReference type="EC" id="2.7.13.3"/>
    </reaction>
</comment>
<dbReference type="InterPro" id="IPR003594">
    <property type="entry name" value="HATPase_dom"/>
</dbReference>
<keyword evidence="4" id="KW-0808">Transferase</keyword>
<organism evidence="14 15">
    <name type="scientific">Kineosporia babensis</name>
    <dbReference type="NCBI Taxonomy" id="499548"/>
    <lineage>
        <taxon>Bacteria</taxon>
        <taxon>Bacillati</taxon>
        <taxon>Actinomycetota</taxon>
        <taxon>Actinomycetes</taxon>
        <taxon>Kineosporiales</taxon>
        <taxon>Kineosporiaceae</taxon>
        <taxon>Kineosporia</taxon>
    </lineage>
</organism>
<dbReference type="PANTHER" id="PTHR43395">
    <property type="entry name" value="SENSOR HISTIDINE KINASE CHEA"/>
    <property type="match status" value="1"/>
</dbReference>
<dbReference type="Pfam" id="PF02518">
    <property type="entry name" value="HATPase_c"/>
    <property type="match status" value="1"/>
</dbReference>
<dbReference type="EMBL" id="JAJOMB010000002">
    <property type="protein sequence ID" value="MCD5310324.1"/>
    <property type="molecule type" value="Genomic_DNA"/>
</dbReference>
<dbReference type="Gene3D" id="3.30.565.10">
    <property type="entry name" value="Histidine kinase-like ATPase, C-terminal domain"/>
    <property type="match status" value="1"/>
</dbReference>
<dbReference type="RefSeq" id="WP_231439249.1">
    <property type="nucleotide sequence ID" value="NZ_JAJOMB010000002.1"/>
</dbReference>
<comment type="caution">
    <text evidence="14">The sequence shown here is derived from an EMBL/GenBank/DDBJ whole genome shotgun (WGS) entry which is preliminary data.</text>
</comment>
<dbReference type="Pfam" id="PF01627">
    <property type="entry name" value="Hpt"/>
    <property type="match status" value="1"/>
</dbReference>
<evidence type="ECO:0000313" key="14">
    <source>
        <dbReference type="EMBL" id="MCD5310324.1"/>
    </source>
</evidence>
<feature type="domain" description="Response regulatory" evidence="11">
    <location>
        <begin position="582"/>
        <end position="698"/>
    </location>
</feature>
<feature type="domain" description="CheW-like" evidence="12">
    <location>
        <begin position="420"/>
        <end position="555"/>
    </location>
</feature>
<name>A0A9X1NAT3_9ACTN</name>
<dbReference type="InterPro" id="IPR011006">
    <property type="entry name" value="CheY-like_superfamily"/>
</dbReference>
<accession>A0A9X1NAT3</accession>
<dbReference type="SUPFAM" id="SSF52172">
    <property type="entry name" value="CheY-like"/>
    <property type="match status" value="1"/>
</dbReference>
<evidence type="ECO:0000259" key="12">
    <source>
        <dbReference type="PROSITE" id="PS50851"/>
    </source>
</evidence>
<dbReference type="PRINTS" id="PR00344">
    <property type="entry name" value="BCTRLSENSOR"/>
</dbReference>
<dbReference type="InterPro" id="IPR004358">
    <property type="entry name" value="Sig_transdc_His_kin-like_C"/>
</dbReference>
<feature type="modified residue" description="Phosphohistidine" evidence="7">
    <location>
        <position position="44"/>
    </location>
</feature>
<dbReference type="SMART" id="SM00260">
    <property type="entry name" value="CheW"/>
    <property type="match status" value="1"/>
</dbReference>
<dbReference type="Pfam" id="PF00072">
    <property type="entry name" value="Response_reg"/>
    <property type="match status" value="1"/>
</dbReference>
<evidence type="ECO:0000256" key="8">
    <source>
        <dbReference type="PROSITE-ProRule" id="PRU00169"/>
    </source>
</evidence>
<dbReference type="PROSITE" id="PS50109">
    <property type="entry name" value="HIS_KIN"/>
    <property type="match status" value="1"/>
</dbReference>
<evidence type="ECO:0000256" key="9">
    <source>
        <dbReference type="SAM" id="MobiDB-lite"/>
    </source>
</evidence>
<feature type="modified residue" description="4-aspartylphosphate" evidence="8">
    <location>
        <position position="631"/>
    </location>
</feature>
<keyword evidence="3 8" id="KW-0597">Phosphoprotein</keyword>
<dbReference type="PROSITE" id="PS50110">
    <property type="entry name" value="RESPONSE_REGULATORY"/>
    <property type="match status" value="1"/>
</dbReference>
<dbReference type="SMART" id="SM00073">
    <property type="entry name" value="HPT"/>
    <property type="match status" value="1"/>
</dbReference>
<evidence type="ECO:0000256" key="1">
    <source>
        <dbReference type="ARBA" id="ARBA00000085"/>
    </source>
</evidence>
<dbReference type="FunFam" id="3.30.565.10:FF:000016">
    <property type="entry name" value="Chemotaxis protein CheA, putative"/>
    <property type="match status" value="1"/>
</dbReference>
<evidence type="ECO:0000259" key="11">
    <source>
        <dbReference type="PROSITE" id="PS50110"/>
    </source>
</evidence>
<evidence type="ECO:0000256" key="3">
    <source>
        <dbReference type="ARBA" id="ARBA00022553"/>
    </source>
</evidence>
<dbReference type="EC" id="2.7.13.3" evidence="2"/>
<evidence type="ECO:0000256" key="7">
    <source>
        <dbReference type="PROSITE-ProRule" id="PRU00110"/>
    </source>
</evidence>
<dbReference type="InterPro" id="IPR036061">
    <property type="entry name" value="CheW-like_dom_sf"/>
</dbReference>
<dbReference type="InterPro" id="IPR001789">
    <property type="entry name" value="Sig_transdc_resp-reg_receiver"/>
</dbReference>
<sequence length="703" mass="74822">MDDLLQYFRIEARELIDELSGALSELARGGPATGPAGIALRHAHTLKGAARVVAQTEMADQVHELEEMLGPYRAAEQPIPADELDRMQLLVDRLSADLDTMGAPETEPTATIPQPRNSTESGVAPVLSADEPAAAAAVETSRSEDASNTVQTARASLLEIDSLIDGVTQTRTQLSSVREGASRARRLRAAMEEAGRLNELQIEELAALARTLEGSADRIERELREVYTTAERLRLIPVETIVPDLERGVRDVNAAQGKRARLEVRGAQIALDATILASAQTALRQIVRNAVAHGIEPPQERRARGKDESGLVRVEISHGAGGVRFRCTDDGSGIDLDAVRRKLVQSGRAPSEDLDDAQTLQLLMGSGISTAATVSEISGHGIGLDVVQDVVRRIGGRIDIATSPGAGTTIDLTTPASMTAQEVVLVRATDGADVTAVPLRSVRQARRISPEDFSGAMAVRFDGRRIPYQPLADVLDLPGEPAADEESGRTVLLLEGGKGLVAVGVRRLIGTAEVAVRALPPLAPVPPLVCGIWIDIDGRPRPVLDPAEVAVAATTRRLPRTTAPVPLPPATTSVVSGDGPIPILIVDDSLTTRMLERSILQAAGYRVDEAGSAEEGLAMATRTRYAVAVVDVEMPGMDGFAFIRQTRSRPELQHMPCILVTTKAGPDDRERGRAAGARAHIDKGEFHQSTLLDAVATLVREGA</sequence>
<dbReference type="GO" id="GO:0000160">
    <property type="term" value="P:phosphorelay signal transduction system"/>
    <property type="evidence" value="ECO:0007669"/>
    <property type="project" value="UniProtKB-KW"/>
</dbReference>
<reference evidence="14" key="1">
    <citation type="submission" date="2021-11" db="EMBL/GenBank/DDBJ databases">
        <title>Streptomyces corallinus and Kineosporia corallina sp. nov., two new coral-derived marine actinobacteria.</title>
        <authorList>
            <person name="Buangrab K."/>
            <person name="Sutthacheep M."/>
            <person name="Yeemin T."/>
            <person name="Harunari E."/>
            <person name="Igarashi Y."/>
            <person name="Sripreechasak P."/>
            <person name="Kanchanasin P."/>
            <person name="Tanasupawat S."/>
            <person name="Phongsopitanun W."/>
        </authorList>
    </citation>
    <scope>NUCLEOTIDE SEQUENCE</scope>
    <source>
        <strain evidence="14">JCM 31032</strain>
    </source>
</reference>
<keyword evidence="6" id="KW-0902">Two-component regulatory system</keyword>
<dbReference type="GO" id="GO:0006935">
    <property type="term" value="P:chemotaxis"/>
    <property type="evidence" value="ECO:0007669"/>
    <property type="project" value="InterPro"/>
</dbReference>
<dbReference type="InterPro" id="IPR008207">
    <property type="entry name" value="Sig_transdc_His_kin_Hpt_dom"/>
</dbReference>
<dbReference type="GO" id="GO:0004673">
    <property type="term" value="F:protein histidine kinase activity"/>
    <property type="evidence" value="ECO:0007669"/>
    <property type="project" value="UniProtKB-EC"/>
</dbReference>
<evidence type="ECO:0000313" key="15">
    <source>
        <dbReference type="Proteomes" id="UP001138997"/>
    </source>
</evidence>
<protein>
    <recommendedName>
        <fullName evidence="2">histidine kinase</fullName>
        <ecNumber evidence="2">2.7.13.3</ecNumber>
    </recommendedName>
</protein>
<dbReference type="InterPro" id="IPR005467">
    <property type="entry name" value="His_kinase_dom"/>
</dbReference>
<dbReference type="CDD" id="cd00088">
    <property type="entry name" value="HPT"/>
    <property type="match status" value="1"/>
</dbReference>
<feature type="domain" description="Histidine kinase" evidence="10">
    <location>
        <begin position="182"/>
        <end position="418"/>
    </location>
</feature>
<dbReference type="PROSITE" id="PS50894">
    <property type="entry name" value="HPT"/>
    <property type="match status" value="1"/>
</dbReference>
<dbReference type="SMART" id="SM00387">
    <property type="entry name" value="HATPase_c"/>
    <property type="match status" value="1"/>
</dbReference>
<evidence type="ECO:0000259" key="10">
    <source>
        <dbReference type="PROSITE" id="PS50109"/>
    </source>
</evidence>
<feature type="region of interest" description="Disordered" evidence="9">
    <location>
        <begin position="100"/>
        <end position="122"/>
    </location>
</feature>
<dbReference type="InterPro" id="IPR002545">
    <property type="entry name" value="CheW-lke_dom"/>
</dbReference>
<dbReference type="Gene3D" id="1.20.120.160">
    <property type="entry name" value="HPT domain"/>
    <property type="match status" value="1"/>
</dbReference>
<evidence type="ECO:0000259" key="13">
    <source>
        <dbReference type="PROSITE" id="PS50894"/>
    </source>
</evidence>
<proteinExistence type="predicted"/>
<feature type="domain" description="HPt" evidence="13">
    <location>
        <begin position="1"/>
        <end position="101"/>
    </location>
</feature>
<dbReference type="PANTHER" id="PTHR43395:SF1">
    <property type="entry name" value="CHEMOTAXIS PROTEIN CHEA"/>
    <property type="match status" value="1"/>
</dbReference>
<dbReference type="Gene3D" id="3.40.50.2300">
    <property type="match status" value="1"/>
</dbReference>
<feature type="compositionally biased region" description="Polar residues" evidence="9">
    <location>
        <begin position="108"/>
        <end position="121"/>
    </location>
</feature>
<evidence type="ECO:0000256" key="4">
    <source>
        <dbReference type="ARBA" id="ARBA00022679"/>
    </source>
</evidence>
<dbReference type="Pfam" id="PF01584">
    <property type="entry name" value="CheW"/>
    <property type="match status" value="1"/>
</dbReference>
<dbReference type="AlphaFoldDB" id="A0A9X1NAT3"/>
<evidence type="ECO:0000256" key="5">
    <source>
        <dbReference type="ARBA" id="ARBA00022777"/>
    </source>
</evidence>
<dbReference type="SUPFAM" id="SSF55874">
    <property type="entry name" value="ATPase domain of HSP90 chaperone/DNA topoisomerase II/histidine kinase"/>
    <property type="match status" value="1"/>
</dbReference>
<dbReference type="InterPro" id="IPR051315">
    <property type="entry name" value="Bact_Chemotaxis_CheA"/>
</dbReference>
<evidence type="ECO:0000256" key="6">
    <source>
        <dbReference type="ARBA" id="ARBA00023012"/>
    </source>
</evidence>
<dbReference type="InterPro" id="IPR036890">
    <property type="entry name" value="HATPase_C_sf"/>
</dbReference>
<keyword evidence="5" id="KW-0418">Kinase</keyword>
<keyword evidence="15" id="KW-1185">Reference proteome</keyword>
<gene>
    <name evidence="14" type="ORF">LR394_05405</name>
</gene>
<dbReference type="PROSITE" id="PS50851">
    <property type="entry name" value="CHEW"/>
    <property type="match status" value="1"/>
</dbReference>
<evidence type="ECO:0000256" key="2">
    <source>
        <dbReference type="ARBA" id="ARBA00012438"/>
    </source>
</evidence>